<dbReference type="InterPro" id="IPR013767">
    <property type="entry name" value="PAS_fold"/>
</dbReference>
<dbReference type="PANTHER" id="PTHR23043">
    <property type="entry name" value="HYPOXIA-INDUCIBLE FACTOR 1 ALPHA"/>
    <property type="match status" value="1"/>
</dbReference>
<dbReference type="AlphaFoldDB" id="A0A3Q2Y6J9"/>
<dbReference type="PROSITE" id="PS50112">
    <property type="entry name" value="PAS"/>
    <property type="match status" value="2"/>
</dbReference>
<feature type="domain" description="PAS" evidence="7">
    <location>
        <begin position="223"/>
        <end position="256"/>
    </location>
</feature>
<dbReference type="GO" id="GO:0046983">
    <property type="term" value="F:protein dimerization activity"/>
    <property type="evidence" value="ECO:0007669"/>
    <property type="project" value="InterPro"/>
</dbReference>
<dbReference type="SUPFAM" id="SSF47459">
    <property type="entry name" value="HLH, helix-loop-helix DNA-binding domain"/>
    <property type="match status" value="1"/>
</dbReference>
<evidence type="ECO:0000256" key="2">
    <source>
        <dbReference type="ARBA" id="ARBA00022737"/>
    </source>
</evidence>
<feature type="domain" description="PAS" evidence="7">
    <location>
        <begin position="81"/>
        <end position="148"/>
    </location>
</feature>
<comment type="subcellular location">
    <subcellularLocation>
        <location evidence="1">Nucleus</location>
    </subcellularLocation>
</comment>
<name>A0A3Q2Y6J9_HIPCM</name>
<dbReference type="STRING" id="109280.ENSHCOP00000013299"/>
<evidence type="ECO:0000256" key="3">
    <source>
        <dbReference type="ARBA" id="ARBA00023015"/>
    </source>
</evidence>
<protein>
    <recommendedName>
        <fullName evidence="11">Hypoxia inducible factor 1 subunit alpha, like</fullName>
    </recommendedName>
</protein>
<dbReference type="CDD" id="cd00130">
    <property type="entry name" value="PAS"/>
    <property type="match status" value="2"/>
</dbReference>
<dbReference type="Pfam" id="PF23171">
    <property type="entry name" value="bHLH_HIF1A"/>
    <property type="match status" value="1"/>
</dbReference>
<dbReference type="GO" id="GO:0000981">
    <property type="term" value="F:DNA-binding transcription factor activity, RNA polymerase II-specific"/>
    <property type="evidence" value="ECO:0007669"/>
    <property type="project" value="TreeGrafter"/>
</dbReference>
<dbReference type="Proteomes" id="UP000264820">
    <property type="component" value="Unplaced"/>
</dbReference>
<evidence type="ECO:0000259" key="8">
    <source>
        <dbReference type="PROSITE" id="PS50888"/>
    </source>
</evidence>
<feature type="region of interest" description="Disordered" evidence="6">
    <location>
        <begin position="303"/>
        <end position="327"/>
    </location>
</feature>
<evidence type="ECO:0000259" key="7">
    <source>
        <dbReference type="PROSITE" id="PS50112"/>
    </source>
</evidence>
<evidence type="ECO:0000256" key="1">
    <source>
        <dbReference type="ARBA" id="ARBA00004123"/>
    </source>
</evidence>
<dbReference type="PANTHER" id="PTHR23043:SF8">
    <property type="entry name" value="ENDOTHELIAL PAS DOMAIN-CONTAINING PROTEIN 1"/>
    <property type="match status" value="1"/>
</dbReference>
<keyword evidence="10" id="KW-1185">Reference proteome</keyword>
<reference evidence="9" key="1">
    <citation type="submission" date="2025-08" db="UniProtKB">
        <authorList>
            <consortium name="Ensembl"/>
        </authorList>
    </citation>
    <scope>IDENTIFICATION</scope>
</reference>
<evidence type="ECO:0000313" key="9">
    <source>
        <dbReference type="Ensembl" id="ENSHCOP00000013299.1"/>
    </source>
</evidence>
<evidence type="ECO:0000256" key="6">
    <source>
        <dbReference type="SAM" id="MobiDB-lite"/>
    </source>
</evidence>
<dbReference type="GO" id="GO:0005634">
    <property type="term" value="C:nucleus"/>
    <property type="evidence" value="ECO:0007669"/>
    <property type="project" value="UniProtKB-SubCell"/>
</dbReference>
<evidence type="ECO:0000256" key="5">
    <source>
        <dbReference type="ARBA" id="ARBA00023242"/>
    </source>
</evidence>
<dbReference type="SUPFAM" id="SSF55785">
    <property type="entry name" value="PYP-like sensor domain (PAS domain)"/>
    <property type="match status" value="2"/>
</dbReference>
<dbReference type="PROSITE" id="PS50888">
    <property type="entry name" value="BHLH"/>
    <property type="match status" value="1"/>
</dbReference>
<sequence length="356" mass="39804">KETCMRLFSPSIDLRGFRAISREAARKRRRVESEVFGDLCRLLPLRASVRDHLDKPSVIRLALCYIRLKALLQDATEAAEESEVYLTILEGFVMVVSSEGDMMFLSDNVSRYLGLTQTELMGHNVFDFIHPCDHEEIRSNLRLSAVHESFLFFRDFVVRIKSTLTFRGRSTNLKSATWKVLQCQGRARACASPSPSSCLLLTCRPLPLSHTLLCARTFGSQHNMDMRFTQCDHRVSSILGYTPRELVGRSIYELCHTLDTICLTKYHINLYSKSQSVSGHYRMLVRGGGYVWVESHSAVVPAARGSKSRNRASAKAERGPAPAPPRPPACCSPVDLCPCLTRSSALAPSAASTTWT</sequence>
<proteinExistence type="predicted"/>
<evidence type="ECO:0000313" key="10">
    <source>
        <dbReference type="Proteomes" id="UP000264820"/>
    </source>
</evidence>
<reference evidence="9" key="2">
    <citation type="submission" date="2025-09" db="UniProtKB">
        <authorList>
            <consortium name="Ensembl"/>
        </authorList>
    </citation>
    <scope>IDENTIFICATION</scope>
</reference>
<dbReference type="Ensembl" id="ENSHCOT00000020596.1">
    <property type="protein sequence ID" value="ENSHCOP00000013299.1"/>
    <property type="gene ID" value="ENSHCOG00000016497.1"/>
</dbReference>
<evidence type="ECO:0000256" key="4">
    <source>
        <dbReference type="ARBA" id="ARBA00023163"/>
    </source>
</evidence>
<dbReference type="GeneTree" id="ENSGT00940000155930"/>
<dbReference type="GO" id="GO:0000977">
    <property type="term" value="F:RNA polymerase II transcription regulatory region sequence-specific DNA binding"/>
    <property type="evidence" value="ECO:0007669"/>
    <property type="project" value="TreeGrafter"/>
</dbReference>
<dbReference type="InterPro" id="IPR000014">
    <property type="entry name" value="PAS"/>
</dbReference>
<dbReference type="InterPro" id="IPR035965">
    <property type="entry name" value="PAS-like_dom_sf"/>
</dbReference>
<dbReference type="Pfam" id="PF00989">
    <property type="entry name" value="PAS"/>
    <property type="match status" value="1"/>
</dbReference>
<organism evidence="9 10">
    <name type="scientific">Hippocampus comes</name>
    <name type="common">Tiger tail seahorse</name>
    <dbReference type="NCBI Taxonomy" id="109280"/>
    <lineage>
        <taxon>Eukaryota</taxon>
        <taxon>Metazoa</taxon>
        <taxon>Chordata</taxon>
        <taxon>Craniata</taxon>
        <taxon>Vertebrata</taxon>
        <taxon>Euteleostomi</taxon>
        <taxon>Actinopterygii</taxon>
        <taxon>Neopterygii</taxon>
        <taxon>Teleostei</taxon>
        <taxon>Neoteleostei</taxon>
        <taxon>Acanthomorphata</taxon>
        <taxon>Syngnathiaria</taxon>
        <taxon>Syngnathiformes</taxon>
        <taxon>Syngnathoidei</taxon>
        <taxon>Syngnathidae</taxon>
        <taxon>Hippocampus</taxon>
    </lineage>
</organism>
<keyword evidence="3" id="KW-0805">Transcription regulation</keyword>
<dbReference type="NCBIfam" id="TIGR00229">
    <property type="entry name" value="sensory_box"/>
    <property type="match status" value="1"/>
</dbReference>
<evidence type="ECO:0008006" key="11">
    <source>
        <dbReference type="Google" id="ProtNLM"/>
    </source>
</evidence>
<dbReference type="SMART" id="SM00091">
    <property type="entry name" value="PAS"/>
    <property type="match status" value="2"/>
</dbReference>
<feature type="domain" description="BHLH" evidence="8">
    <location>
        <begin position="16"/>
        <end position="69"/>
    </location>
</feature>
<accession>A0A3Q2Y6J9</accession>
<keyword evidence="4" id="KW-0804">Transcription</keyword>
<dbReference type="InterPro" id="IPR011598">
    <property type="entry name" value="bHLH_dom"/>
</dbReference>
<dbReference type="InterPro" id="IPR036638">
    <property type="entry name" value="HLH_DNA-bd_sf"/>
</dbReference>
<keyword evidence="2" id="KW-0677">Repeat</keyword>
<keyword evidence="5" id="KW-0539">Nucleus</keyword>
<dbReference type="GO" id="GO:0071456">
    <property type="term" value="P:cellular response to hypoxia"/>
    <property type="evidence" value="ECO:0007669"/>
    <property type="project" value="TreeGrafter"/>
</dbReference>
<dbReference type="Pfam" id="PF14598">
    <property type="entry name" value="PAS_11"/>
    <property type="match status" value="1"/>
</dbReference>
<dbReference type="Gene3D" id="3.30.450.20">
    <property type="entry name" value="PAS domain"/>
    <property type="match status" value="2"/>
</dbReference>